<gene>
    <name evidence="5 7" type="primary">rpsB</name>
    <name evidence="7" type="ORF">IAC76_02575</name>
</gene>
<reference evidence="7" key="1">
    <citation type="submission" date="2020-10" db="EMBL/GenBank/DDBJ databases">
        <authorList>
            <person name="Gilroy R."/>
        </authorList>
    </citation>
    <scope>NUCLEOTIDE SEQUENCE</scope>
    <source>
        <strain evidence="7">10192</strain>
    </source>
</reference>
<dbReference type="SUPFAM" id="SSF52313">
    <property type="entry name" value="Ribosomal protein S2"/>
    <property type="match status" value="1"/>
</dbReference>
<dbReference type="PANTHER" id="PTHR12534">
    <property type="entry name" value="30S RIBOSOMAL PROTEIN S2 PROKARYOTIC AND ORGANELLAR"/>
    <property type="match status" value="1"/>
</dbReference>
<dbReference type="GO" id="GO:0006412">
    <property type="term" value="P:translation"/>
    <property type="evidence" value="ECO:0007669"/>
    <property type="project" value="UniProtKB-UniRule"/>
</dbReference>
<organism evidence="7 8">
    <name type="scientific">Candidatus Scatousia excrementipullorum</name>
    <dbReference type="NCBI Taxonomy" id="2840936"/>
    <lineage>
        <taxon>Bacteria</taxon>
        <taxon>Candidatus Scatousia</taxon>
    </lineage>
</organism>
<dbReference type="GO" id="GO:0003735">
    <property type="term" value="F:structural constituent of ribosome"/>
    <property type="evidence" value="ECO:0007669"/>
    <property type="project" value="InterPro"/>
</dbReference>
<keyword evidence="3 5" id="KW-0687">Ribonucleoprotein</keyword>
<dbReference type="AlphaFoldDB" id="A0A9D9GX21"/>
<evidence type="ECO:0000256" key="1">
    <source>
        <dbReference type="ARBA" id="ARBA00006242"/>
    </source>
</evidence>
<accession>A0A9D9GX21</accession>
<dbReference type="PROSITE" id="PS00962">
    <property type="entry name" value="RIBOSOMAL_S2_1"/>
    <property type="match status" value="1"/>
</dbReference>
<comment type="caution">
    <text evidence="7">The sequence shown here is derived from an EMBL/GenBank/DDBJ whole genome shotgun (WGS) entry which is preliminary data.</text>
</comment>
<dbReference type="GO" id="GO:0022627">
    <property type="term" value="C:cytosolic small ribosomal subunit"/>
    <property type="evidence" value="ECO:0007669"/>
    <property type="project" value="TreeGrafter"/>
</dbReference>
<evidence type="ECO:0000256" key="4">
    <source>
        <dbReference type="ARBA" id="ARBA00035256"/>
    </source>
</evidence>
<dbReference type="EMBL" id="JADIND010000054">
    <property type="protein sequence ID" value="MBO8430250.1"/>
    <property type="molecule type" value="Genomic_DNA"/>
</dbReference>
<protein>
    <recommendedName>
        <fullName evidence="4 5">Small ribosomal subunit protein uS2</fullName>
    </recommendedName>
</protein>
<evidence type="ECO:0000256" key="3">
    <source>
        <dbReference type="ARBA" id="ARBA00023274"/>
    </source>
</evidence>
<dbReference type="PANTHER" id="PTHR12534:SF0">
    <property type="entry name" value="SMALL RIBOSOMAL SUBUNIT PROTEIN US2M"/>
    <property type="match status" value="1"/>
</dbReference>
<evidence type="ECO:0000256" key="2">
    <source>
        <dbReference type="ARBA" id="ARBA00022980"/>
    </source>
</evidence>
<dbReference type="Gene3D" id="3.40.50.10490">
    <property type="entry name" value="Glucose-6-phosphate isomerase like protein, domain 1"/>
    <property type="match status" value="1"/>
</dbReference>
<dbReference type="InterPro" id="IPR005706">
    <property type="entry name" value="Ribosomal_uS2_bac/mit/plastid"/>
</dbReference>
<name>A0A9D9GX21_9BACT</name>
<dbReference type="PROSITE" id="PS00963">
    <property type="entry name" value="RIBOSOMAL_S2_2"/>
    <property type="match status" value="1"/>
</dbReference>
<dbReference type="Pfam" id="PF00318">
    <property type="entry name" value="Ribosomal_S2"/>
    <property type="match status" value="1"/>
</dbReference>
<dbReference type="Gene3D" id="1.10.287.610">
    <property type="entry name" value="Helix hairpin bin"/>
    <property type="match status" value="1"/>
</dbReference>
<dbReference type="PRINTS" id="PR00395">
    <property type="entry name" value="RIBOSOMALS2"/>
</dbReference>
<reference evidence="7" key="2">
    <citation type="journal article" date="2021" name="PeerJ">
        <title>Extensive microbial diversity within the chicken gut microbiome revealed by metagenomics and culture.</title>
        <authorList>
            <person name="Gilroy R."/>
            <person name="Ravi A."/>
            <person name="Getino M."/>
            <person name="Pursley I."/>
            <person name="Horton D.L."/>
            <person name="Alikhan N.F."/>
            <person name="Baker D."/>
            <person name="Gharbi K."/>
            <person name="Hall N."/>
            <person name="Watson M."/>
            <person name="Adriaenssens E.M."/>
            <person name="Foster-Nyarko E."/>
            <person name="Jarju S."/>
            <person name="Secka A."/>
            <person name="Antonio M."/>
            <person name="Oren A."/>
            <person name="Chaudhuri R.R."/>
            <person name="La Ragione R."/>
            <person name="Hildebrand F."/>
            <person name="Pallen M.J."/>
        </authorList>
    </citation>
    <scope>NUCLEOTIDE SEQUENCE</scope>
    <source>
        <strain evidence="7">10192</strain>
    </source>
</reference>
<dbReference type="HAMAP" id="MF_00291_B">
    <property type="entry name" value="Ribosomal_uS2_B"/>
    <property type="match status" value="1"/>
</dbReference>
<dbReference type="NCBIfam" id="TIGR01011">
    <property type="entry name" value="rpsB_bact"/>
    <property type="match status" value="1"/>
</dbReference>
<dbReference type="InterPro" id="IPR018130">
    <property type="entry name" value="Ribosomal_uS2_CS"/>
</dbReference>
<evidence type="ECO:0000256" key="6">
    <source>
        <dbReference type="RuleBase" id="RU003631"/>
    </source>
</evidence>
<dbReference type="CDD" id="cd01425">
    <property type="entry name" value="RPS2"/>
    <property type="match status" value="1"/>
</dbReference>
<comment type="similarity">
    <text evidence="1 5 6">Belongs to the universal ribosomal protein uS2 family.</text>
</comment>
<evidence type="ECO:0000313" key="8">
    <source>
        <dbReference type="Proteomes" id="UP000823632"/>
    </source>
</evidence>
<dbReference type="InterPro" id="IPR023591">
    <property type="entry name" value="Ribosomal_uS2_flav_dom_sf"/>
</dbReference>
<evidence type="ECO:0000313" key="7">
    <source>
        <dbReference type="EMBL" id="MBO8430250.1"/>
    </source>
</evidence>
<proteinExistence type="inferred from homology"/>
<keyword evidence="2 5" id="KW-0689">Ribosomal protein</keyword>
<dbReference type="FunFam" id="1.10.287.610:FF:000001">
    <property type="entry name" value="30S ribosomal protein S2"/>
    <property type="match status" value="1"/>
</dbReference>
<evidence type="ECO:0000256" key="5">
    <source>
        <dbReference type="HAMAP-Rule" id="MF_00291"/>
    </source>
</evidence>
<dbReference type="Proteomes" id="UP000823632">
    <property type="component" value="Unassembled WGS sequence"/>
</dbReference>
<dbReference type="InterPro" id="IPR001865">
    <property type="entry name" value="Ribosomal_uS2"/>
</dbReference>
<sequence length="262" mass="29149">MPVASMIELLEAGVHFGHQTQRWNPKMKPYIYGARNGIYVLDLRKTSDLLDEAYAVVREFAARNKNILFVGTKKQAAEVVAEEAKRAGAYYINKRWLGGMLTNFETIRGRVNKLKEMEEFISSGHAEKLPKKEIAQLNRQLGKLSKTLGGIKDMRGLPDLIFIIDQGKELIAIQEANKLGIPVICLADTNANPDGIDHIIPGNDDAIRSIKLITSKLADAVLEGKQLRENNANQKAKIEEIKAEDAGVVEEKVEEQTETVAE</sequence>